<protein>
    <submittedName>
        <fullName evidence="2">Uncharacterized protein</fullName>
    </submittedName>
</protein>
<feature type="transmembrane region" description="Helical" evidence="1">
    <location>
        <begin position="45"/>
        <end position="65"/>
    </location>
</feature>
<accession>A0A6I3SPJ0</accession>
<reference evidence="2 3" key="1">
    <citation type="submission" date="2019-11" db="EMBL/GenBank/DDBJ databases">
        <title>Whole-genome sequence of a the green, strictly anaerobic photosynthetic bacterium Heliobacillus mobilis DSM 6151.</title>
        <authorList>
            <person name="Kyndt J.A."/>
            <person name="Meyer T.E."/>
        </authorList>
    </citation>
    <scope>NUCLEOTIDE SEQUENCE [LARGE SCALE GENOMIC DNA]</scope>
    <source>
        <strain evidence="2 3">DSM 6151</strain>
    </source>
</reference>
<keyword evidence="1" id="KW-0472">Membrane</keyword>
<keyword evidence="1" id="KW-0812">Transmembrane</keyword>
<gene>
    <name evidence="2" type="ORF">GJ688_14415</name>
</gene>
<comment type="caution">
    <text evidence="2">The sequence shown here is derived from an EMBL/GenBank/DDBJ whole genome shotgun (WGS) entry which is preliminary data.</text>
</comment>
<evidence type="ECO:0000313" key="2">
    <source>
        <dbReference type="EMBL" id="MTV50167.1"/>
    </source>
</evidence>
<proteinExistence type="predicted"/>
<dbReference type="OrthoDB" id="2079744at2"/>
<dbReference type="EMBL" id="WNKU01000020">
    <property type="protein sequence ID" value="MTV50167.1"/>
    <property type="molecule type" value="Genomic_DNA"/>
</dbReference>
<feature type="transmembrane region" description="Helical" evidence="1">
    <location>
        <begin position="85"/>
        <end position="106"/>
    </location>
</feature>
<sequence length="274" mass="30971">MSLFPWDNLWEMAAWFALFAGLWHYSDQLAISLMERGYLRRKAAWMWLAALSIGLGMFPIIYLGAELLLTEAVNVAGANMPFQGKIISAAVMAFSIVLLISMGRYIKLQEGILYQLILPHWDFDYEDLLSQKTWTVQTVSELNDLNLRLGIGRLAVAALNSSGHVVTLAVRRTNRLRLDPIERFALTYWARLEGSHSLSIWYCADAERPPLESEYTEIETILKVFTENGVEMQSVLFHDGNQIACLHAASSFQPSLRAESDLPLWKAESTGQRA</sequence>
<dbReference type="Proteomes" id="UP000430670">
    <property type="component" value="Unassembled WGS sequence"/>
</dbReference>
<dbReference type="AlphaFoldDB" id="A0A6I3SPJ0"/>
<organism evidence="2 3">
    <name type="scientific">Heliobacterium mobile</name>
    <name type="common">Heliobacillus mobilis</name>
    <dbReference type="NCBI Taxonomy" id="28064"/>
    <lineage>
        <taxon>Bacteria</taxon>
        <taxon>Bacillati</taxon>
        <taxon>Bacillota</taxon>
        <taxon>Clostridia</taxon>
        <taxon>Eubacteriales</taxon>
        <taxon>Heliobacteriaceae</taxon>
        <taxon>Heliobacterium</taxon>
    </lineage>
</organism>
<evidence type="ECO:0000313" key="3">
    <source>
        <dbReference type="Proteomes" id="UP000430670"/>
    </source>
</evidence>
<feature type="transmembrane region" description="Helical" evidence="1">
    <location>
        <begin position="12"/>
        <end position="33"/>
    </location>
</feature>
<keyword evidence="3" id="KW-1185">Reference proteome</keyword>
<evidence type="ECO:0000256" key="1">
    <source>
        <dbReference type="SAM" id="Phobius"/>
    </source>
</evidence>
<keyword evidence="1" id="KW-1133">Transmembrane helix</keyword>
<name>A0A6I3SPJ0_HELMO</name>
<dbReference type="RefSeq" id="WP_155477257.1">
    <property type="nucleotide sequence ID" value="NZ_WNKU01000020.1"/>
</dbReference>